<reference evidence="4" key="1">
    <citation type="journal article" date="2021" name="Curr. Microbiol.">
        <title>Complete genome of nocamycin-producing strain Saccharothrix syringae NRRL B-16468 reveals the biosynthetic potential for secondary metabolites.</title>
        <authorList>
            <person name="Mo X."/>
            <person name="Yang S."/>
        </authorList>
    </citation>
    <scope>NUCLEOTIDE SEQUENCE [LARGE SCALE GENOMIC DNA]</scope>
    <source>
        <strain evidence="4">ATCC 51364 / DSM 43886 / JCM 6844 / KCTC 9398 / NBRC 14523 / NRRL B-16468 / INA 2240</strain>
    </source>
</reference>
<evidence type="ECO:0000256" key="2">
    <source>
        <dbReference type="SAM" id="Phobius"/>
    </source>
</evidence>
<dbReference type="RefSeq" id="WP_033428029.1">
    <property type="nucleotide sequence ID" value="NZ_CP034550.1"/>
</dbReference>
<gene>
    <name evidence="3" type="ORF">EKG83_37290</name>
</gene>
<sequence length="208" mass="21096">MTRRAIATTALAAGALLIALGSLSTLYGMEQQLPGRPGEAPDRVRLGITGWGLVREPEGRGPIGENLPTYGHALALAALLVAVGAVLQLRAPRSAAVGRGAAVVGAGLVAGVAWAVVETWSALFRGGYPGEEGRFVGSGTHVLGAAVLLVLAGAVVGAEWPARVGRPTGPSVHRVGDDDTPPLGIAVPVSELGIPQDPPRDERDHPTG</sequence>
<dbReference type="Proteomes" id="UP000325787">
    <property type="component" value="Chromosome"/>
</dbReference>
<dbReference type="AlphaFoldDB" id="A0A5Q0H8L3"/>
<proteinExistence type="predicted"/>
<keyword evidence="2" id="KW-0812">Transmembrane</keyword>
<keyword evidence="2" id="KW-1133">Transmembrane helix</keyword>
<keyword evidence="2" id="KW-0472">Membrane</keyword>
<dbReference type="EMBL" id="CP034550">
    <property type="protein sequence ID" value="QFZ22323.1"/>
    <property type="molecule type" value="Genomic_DNA"/>
</dbReference>
<name>A0A5Q0H8L3_SACSY</name>
<dbReference type="KEGG" id="ssyi:EKG83_37290"/>
<accession>A0A5Q0H8L3</accession>
<keyword evidence="4" id="KW-1185">Reference proteome</keyword>
<evidence type="ECO:0000313" key="3">
    <source>
        <dbReference type="EMBL" id="QFZ22323.1"/>
    </source>
</evidence>
<evidence type="ECO:0000313" key="4">
    <source>
        <dbReference type="Proteomes" id="UP000325787"/>
    </source>
</evidence>
<dbReference type="OrthoDB" id="3686728at2"/>
<feature type="compositionally biased region" description="Basic and acidic residues" evidence="1">
    <location>
        <begin position="198"/>
        <end position="208"/>
    </location>
</feature>
<feature type="region of interest" description="Disordered" evidence="1">
    <location>
        <begin position="166"/>
        <end position="208"/>
    </location>
</feature>
<evidence type="ECO:0000256" key="1">
    <source>
        <dbReference type="SAM" id="MobiDB-lite"/>
    </source>
</evidence>
<feature type="transmembrane region" description="Helical" evidence="2">
    <location>
        <begin position="101"/>
        <end position="123"/>
    </location>
</feature>
<feature type="transmembrane region" description="Helical" evidence="2">
    <location>
        <begin position="70"/>
        <end position="89"/>
    </location>
</feature>
<protein>
    <submittedName>
        <fullName evidence="3">Uncharacterized protein</fullName>
    </submittedName>
</protein>
<organism evidence="3 4">
    <name type="scientific">Saccharothrix syringae</name>
    <name type="common">Nocardiopsis syringae</name>
    <dbReference type="NCBI Taxonomy" id="103733"/>
    <lineage>
        <taxon>Bacteria</taxon>
        <taxon>Bacillati</taxon>
        <taxon>Actinomycetota</taxon>
        <taxon>Actinomycetes</taxon>
        <taxon>Pseudonocardiales</taxon>
        <taxon>Pseudonocardiaceae</taxon>
        <taxon>Saccharothrix</taxon>
    </lineage>
</organism>
<feature type="transmembrane region" description="Helical" evidence="2">
    <location>
        <begin position="135"/>
        <end position="156"/>
    </location>
</feature>